<dbReference type="InterPro" id="IPR036890">
    <property type="entry name" value="HATPase_C_sf"/>
</dbReference>
<evidence type="ECO:0000256" key="1">
    <source>
        <dbReference type="SAM" id="Phobius"/>
    </source>
</evidence>
<comment type="caution">
    <text evidence="3">The sequence shown here is derived from an EMBL/GenBank/DDBJ whole genome shotgun (WGS) entry which is preliminary data.</text>
</comment>
<evidence type="ECO:0000313" key="3">
    <source>
        <dbReference type="EMBL" id="CAD5106349.1"/>
    </source>
</evidence>
<feature type="transmembrane region" description="Helical" evidence="1">
    <location>
        <begin position="60"/>
        <end position="79"/>
    </location>
</feature>
<dbReference type="Gene3D" id="3.30.565.10">
    <property type="entry name" value="Histidine kinase-like ATPase, C-terminal domain"/>
    <property type="match status" value="1"/>
</dbReference>
<organism evidence="3 4">
    <name type="scientific">Zestomonas carbonaria</name>
    <dbReference type="NCBI Taxonomy" id="2762745"/>
    <lineage>
        <taxon>Bacteria</taxon>
        <taxon>Pseudomonadati</taxon>
        <taxon>Pseudomonadota</taxon>
        <taxon>Gammaproteobacteria</taxon>
        <taxon>Pseudomonadales</taxon>
        <taxon>Pseudomonadaceae</taxon>
        <taxon>Zestomonas</taxon>
    </lineage>
</organism>
<dbReference type="AlphaFoldDB" id="A0A7U7EJR9"/>
<proteinExistence type="predicted"/>
<gene>
    <name evidence="3" type="ORF">PSEWESI4_00609</name>
</gene>
<sequence length="362" mass="40299">MHIDWFKLNDTSVVAPADDFFLPELCAAEALLVLVLLAELLVLALVLSEPMVGGFNWVRLALTSLFVQWIVLLSAGVLCRLRPLLSRLRAAWAGLICSLVVVALTMACTAVADYYELGGPMSGGGELSLYLRHALISLIMSALLLRYFYLQSQWRRQQQAELRARLESLQARIKPHFLFNSLNSIASLVTVDPGKAEQAVLDLSDLFRASLAKPGSLVTWGEELELSRRYLSIEQYRLGDRLQLEWQVDGVPADLPIPQLTLQPLLENALIHGVQPRIEGGLVRVEADYRDGVFHLCVSNPYDGDEPQRPSRGTQQGLVNIDGRLAALFGPRASLSVDRRDGRHYTCLRYPCARLTQEARAI</sequence>
<keyword evidence="1" id="KW-0472">Membrane</keyword>
<feature type="transmembrane region" description="Helical" evidence="1">
    <location>
        <begin position="127"/>
        <end position="149"/>
    </location>
</feature>
<reference evidence="3 4" key="1">
    <citation type="submission" date="2020-08" db="EMBL/GenBank/DDBJ databases">
        <authorList>
            <person name="Criscuolo A."/>
        </authorList>
    </citation>
    <scope>NUCLEOTIDE SEQUENCE [LARGE SCALE GENOMIC DNA]</scope>
    <source>
        <strain evidence="3">CIP111764</strain>
    </source>
</reference>
<dbReference type="InterPro" id="IPR010559">
    <property type="entry name" value="Sig_transdc_His_kin_internal"/>
</dbReference>
<dbReference type="PANTHER" id="PTHR34220">
    <property type="entry name" value="SENSOR HISTIDINE KINASE YPDA"/>
    <property type="match status" value="1"/>
</dbReference>
<dbReference type="Pfam" id="PF06580">
    <property type="entry name" value="His_kinase"/>
    <property type="match status" value="1"/>
</dbReference>
<accession>A0A7U7EJR9</accession>
<keyword evidence="1" id="KW-1133">Transmembrane helix</keyword>
<dbReference type="SUPFAM" id="SSF55874">
    <property type="entry name" value="ATPase domain of HSP90 chaperone/DNA topoisomerase II/histidine kinase"/>
    <property type="match status" value="1"/>
</dbReference>
<name>A0A7U7EJR9_9GAMM</name>
<keyword evidence="1" id="KW-0812">Transmembrane</keyword>
<dbReference type="RefSeq" id="WP_187669714.1">
    <property type="nucleotide sequence ID" value="NZ_CAJFCI010000017.1"/>
</dbReference>
<feature type="domain" description="Signal transduction histidine kinase internal region" evidence="2">
    <location>
        <begin position="164"/>
        <end position="242"/>
    </location>
</feature>
<dbReference type="InterPro" id="IPR050640">
    <property type="entry name" value="Bact_2-comp_sensor_kinase"/>
</dbReference>
<dbReference type="GO" id="GO:0016020">
    <property type="term" value="C:membrane"/>
    <property type="evidence" value="ECO:0007669"/>
    <property type="project" value="InterPro"/>
</dbReference>
<dbReference type="Proteomes" id="UP000583387">
    <property type="component" value="Unassembled WGS sequence"/>
</dbReference>
<keyword evidence="4" id="KW-1185">Reference proteome</keyword>
<protein>
    <recommendedName>
        <fullName evidence="2">Signal transduction histidine kinase internal region domain-containing protein</fullName>
    </recommendedName>
</protein>
<evidence type="ECO:0000259" key="2">
    <source>
        <dbReference type="Pfam" id="PF06580"/>
    </source>
</evidence>
<feature type="transmembrane region" description="Helical" evidence="1">
    <location>
        <begin position="30"/>
        <end position="48"/>
    </location>
</feature>
<dbReference type="PANTHER" id="PTHR34220:SF7">
    <property type="entry name" value="SENSOR HISTIDINE KINASE YPDA"/>
    <property type="match status" value="1"/>
</dbReference>
<dbReference type="EMBL" id="CAJFCI010000017">
    <property type="protein sequence ID" value="CAD5106349.1"/>
    <property type="molecule type" value="Genomic_DNA"/>
</dbReference>
<evidence type="ECO:0000313" key="4">
    <source>
        <dbReference type="Proteomes" id="UP000583387"/>
    </source>
</evidence>
<feature type="transmembrane region" description="Helical" evidence="1">
    <location>
        <begin position="91"/>
        <end position="115"/>
    </location>
</feature>
<dbReference type="GO" id="GO:0000155">
    <property type="term" value="F:phosphorelay sensor kinase activity"/>
    <property type="evidence" value="ECO:0007669"/>
    <property type="project" value="InterPro"/>
</dbReference>